<dbReference type="PANTHER" id="PTHR32120">
    <property type="entry name" value="SMALL RIBOSOMAL SUBUNIT BIOGENESIS GTPASE RSGA"/>
    <property type="match status" value="1"/>
</dbReference>
<evidence type="ECO:0000259" key="1">
    <source>
        <dbReference type="PROSITE" id="PS50936"/>
    </source>
</evidence>
<dbReference type="GO" id="GO:0003924">
    <property type="term" value="F:GTPase activity"/>
    <property type="evidence" value="ECO:0007669"/>
    <property type="project" value="InterPro"/>
</dbReference>
<proteinExistence type="predicted"/>
<dbReference type="Gene3D" id="3.40.50.300">
    <property type="entry name" value="P-loop containing nucleotide triphosphate hydrolases"/>
    <property type="match status" value="1"/>
</dbReference>
<dbReference type="EMBL" id="LIAV01000295">
    <property type="protein sequence ID" value="KRO38754.1"/>
    <property type="molecule type" value="Genomic_DNA"/>
</dbReference>
<dbReference type="Pfam" id="PF03193">
    <property type="entry name" value="RsgA_GTPase"/>
    <property type="match status" value="1"/>
</dbReference>
<evidence type="ECO:0000313" key="2">
    <source>
        <dbReference type="EMBL" id="KRO38754.1"/>
    </source>
</evidence>
<dbReference type="PANTHER" id="PTHR32120:SF11">
    <property type="entry name" value="SMALL RIBOSOMAL SUBUNIT BIOGENESIS GTPASE RSGA 1, MITOCHONDRIAL-RELATED"/>
    <property type="match status" value="1"/>
</dbReference>
<dbReference type="AlphaFoldDB" id="A0A0R2PPL4"/>
<dbReference type="InterPro" id="IPR010914">
    <property type="entry name" value="RsgA_GTPase_dom"/>
</dbReference>
<gene>
    <name evidence="2" type="ORF">ABR63_07630</name>
</gene>
<accession>A0A0R2PPL4</accession>
<dbReference type="CDD" id="cd01854">
    <property type="entry name" value="YjeQ_EngC"/>
    <property type="match status" value="1"/>
</dbReference>
<dbReference type="Gene3D" id="1.10.40.50">
    <property type="entry name" value="Probable gtpase engc, domain 3"/>
    <property type="match status" value="1"/>
</dbReference>
<evidence type="ECO:0000313" key="3">
    <source>
        <dbReference type="Proteomes" id="UP000050874"/>
    </source>
</evidence>
<feature type="domain" description="EngC GTPase" evidence="1">
    <location>
        <begin position="80"/>
        <end position="223"/>
    </location>
</feature>
<name>A0A0R2PPL4_9GAMM</name>
<protein>
    <recommendedName>
        <fullName evidence="1">EngC GTPase domain-containing protein</fullName>
    </recommendedName>
</protein>
<dbReference type="InterPro" id="IPR004881">
    <property type="entry name" value="Ribosome_biogen_GTPase_RsgA"/>
</dbReference>
<comment type="caution">
    <text evidence="2">The sequence shown here is derived from an EMBL/GenBank/DDBJ whole genome shotgun (WGS) entry which is preliminary data.</text>
</comment>
<dbReference type="SUPFAM" id="SSF50249">
    <property type="entry name" value="Nucleic acid-binding proteins"/>
    <property type="match status" value="1"/>
</dbReference>
<dbReference type="GO" id="GO:0005525">
    <property type="term" value="F:GTP binding"/>
    <property type="evidence" value="ECO:0007669"/>
    <property type="project" value="InterPro"/>
</dbReference>
<reference evidence="3" key="1">
    <citation type="submission" date="2015-10" db="EMBL/GenBank/DDBJ databases">
        <title>Metagenome-Assembled Genomes uncover a global brackish microbiome.</title>
        <authorList>
            <person name="Hugerth L.W."/>
            <person name="Larsson J."/>
            <person name="Alneberg J."/>
            <person name="Lindh M.V."/>
            <person name="Legrand C."/>
            <person name="Pinhassi J."/>
            <person name="Andersson A."/>
        </authorList>
    </citation>
    <scope>NUCLEOTIDE SEQUENCE [LARGE SCALE GENOMIC DNA]</scope>
</reference>
<dbReference type="Gene3D" id="2.40.50.140">
    <property type="entry name" value="Nucleic acid-binding proteins"/>
    <property type="match status" value="1"/>
</dbReference>
<dbReference type="NCBIfam" id="TIGR00157">
    <property type="entry name" value="ribosome small subunit-dependent GTPase A"/>
    <property type="match status" value="1"/>
</dbReference>
<sequence>MIKVQTGQIIEYYSNTCRVVATDGIFKCRIQGRMDLVVGDFVKIKPTQDSGDCDAMITERLDRNTALYKSKDRKTKAIAANITHLGILVTVNPKTSLEFIDKWIVIALKSGIQPFIIFNKIDMLENGAYIVLKDLYTDLEVSSFAISAKYQTNLNELISYLANQTSIFVGNSGSGKSTLTSALTGTEILSRELSNNQGVHTTSVSTLYQVANNMKVIDSPGVRDIGIEHLNHAEILAGFKEINDFASKCVFPKCGHQEDDGCAVMQALKHSHIKESRYNNFMNLNAAVRS</sequence>
<organism evidence="2 3">
    <name type="scientific">SAR86 cluster bacterium BACL1 MAG-120920-bin57</name>
    <dbReference type="NCBI Taxonomy" id="1655571"/>
    <lineage>
        <taxon>Bacteria</taxon>
        <taxon>Pseudomonadati</taxon>
        <taxon>Pseudomonadota</taxon>
        <taxon>Gammaproteobacteria</taxon>
        <taxon>SAR86 cluster</taxon>
    </lineage>
</organism>
<dbReference type="SUPFAM" id="SSF52540">
    <property type="entry name" value="P-loop containing nucleoside triphosphate hydrolases"/>
    <property type="match status" value="1"/>
</dbReference>
<dbReference type="Proteomes" id="UP000050874">
    <property type="component" value="Unassembled WGS sequence"/>
</dbReference>
<dbReference type="InterPro" id="IPR027417">
    <property type="entry name" value="P-loop_NTPase"/>
</dbReference>
<dbReference type="InterPro" id="IPR012340">
    <property type="entry name" value="NA-bd_OB-fold"/>
</dbReference>
<dbReference type="PROSITE" id="PS50936">
    <property type="entry name" value="ENGC_GTPASE"/>
    <property type="match status" value="1"/>
</dbReference>